<dbReference type="PANTHER" id="PTHR30135:SF3">
    <property type="entry name" value="GLUCONEOGENESIS FACTOR-RELATED"/>
    <property type="match status" value="1"/>
</dbReference>
<evidence type="ECO:0000256" key="1">
    <source>
        <dbReference type="ARBA" id="ARBA00022490"/>
    </source>
</evidence>
<dbReference type="Proteomes" id="UP001144036">
    <property type="component" value="Unassembled WGS sequence"/>
</dbReference>
<comment type="caution">
    <text evidence="3">The sequence shown here is derived from an EMBL/GenBank/DDBJ whole genome shotgun (WGS) entry which is preliminary data.</text>
</comment>
<accession>A0ABT4SLI6</accession>
<gene>
    <name evidence="3" type="primary">yvcK</name>
    <name evidence="3" type="ORF">OUY22_30720</name>
</gene>
<proteinExistence type="inferred from homology"/>
<protein>
    <recommendedName>
        <fullName evidence="2">Putative gluconeogenesis factor</fullName>
    </recommendedName>
</protein>
<dbReference type="EMBL" id="JAPNNL010000180">
    <property type="protein sequence ID" value="MDA0637805.1"/>
    <property type="molecule type" value="Genomic_DNA"/>
</dbReference>
<dbReference type="Pfam" id="PF01933">
    <property type="entry name" value="CofD"/>
    <property type="match status" value="1"/>
</dbReference>
<dbReference type="HAMAP" id="MF_00973">
    <property type="entry name" value="Gluconeogen_factor"/>
    <property type="match status" value="1"/>
</dbReference>
<comment type="subcellular location">
    <subcellularLocation>
        <location evidence="2">Cytoplasm</location>
    </subcellularLocation>
</comment>
<dbReference type="InterPro" id="IPR002882">
    <property type="entry name" value="CofD"/>
</dbReference>
<dbReference type="InterPro" id="IPR038136">
    <property type="entry name" value="CofD-like_dom_sf"/>
</dbReference>
<dbReference type="InterPro" id="IPR010119">
    <property type="entry name" value="Gluconeogen_factor"/>
</dbReference>
<dbReference type="RefSeq" id="WP_270158711.1">
    <property type="nucleotide sequence ID" value="NZ_JAPNNL010000180.1"/>
</dbReference>
<dbReference type="SUPFAM" id="SSF142338">
    <property type="entry name" value="CofD-like"/>
    <property type="match status" value="1"/>
</dbReference>
<dbReference type="CDD" id="cd07187">
    <property type="entry name" value="YvcK_like"/>
    <property type="match status" value="1"/>
</dbReference>
<reference evidence="3" key="1">
    <citation type="submission" date="2022-11" db="EMBL/GenBank/DDBJ databases">
        <title>Nonomuraea corallina sp. nov., a new species of the genus Nonomuraea isolated from sea side sediment in Thai sea.</title>
        <authorList>
            <person name="Ngamcharungchit C."/>
            <person name="Matsumoto A."/>
            <person name="Suriyachadkun C."/>
            <person name="Panbangred W."/>
            <person name="Inahashi Y."/>
            <person name="Intra B."/>
        </authorList>
    </citation>
    <scope>NUCLEOTIDE SEQUENCE</scope>
    <source>
        <strain evidence="3">MCN248</strain>
    </source>
</reference>
<comment type="similarity">
    <text evidence="2">Belongs to the gluconeogenesis factor family.</text>
</comment>
<name>A0ABT4SLI6_9ACTN</name>
<evidence type="ECO:0000313" key="4">
    <source>
        <dbReference type="Proteomes" id="UP001144036"/>
    </source>
</evidence>
<dbReference type="PANTHER" id="PTHR30135">
    <property type="entry name" value="UNCHARACTERIZED PROTEIN YVCK-RELATED"/>
    <property type="match status" value="1"/>
</dbReference>
<organism evidence="3 4">
    <name type="scientific">Nonomuraea corallina</name>
    <dbReference type="NCBI Taxonomy" id="2989783"/>
    <lineage>
        <taxon>Bacteria</taxon>
        <taxon>Bacillati</taxon>
        <taxon>Actinomycetota</taxon>
        <taxon>Actinomycetes</taxon>
        <taxon>Streptosporangiales</taxon>
        <taxon>Streptosporangiaceae</taxon>
        <taxon>Nonomuraea</taxon>
    </lineage>
</organism>
<keyword evidence="1 2" id="KW-0963">Cytoplasm</keyword>
<dbReference type="NCBIfam" id="TIGR01826">
    <property type="entry name" value="CofD_related"/>
    <property type="match status" value="1"/>
</dbReference>
<evidence type="ECO:0000313" key="3">
    <source>
        <dbReference type="EMBL" id="MDA0637805.1"/>
    </source>
</evidence>
<keyword evidence="4" id="KW-1185">Reference proteome</keyword>
<evidence type="ECO:0000256" key="2">
    <source>
        <dbReference type="HAMAP-Rule" id="MF_00973"/>
    </source>
</evidence>
<dbReference type="Gene3D" id="3.40.50.10680">
    <property type="entry name" value="CofD-like domains"/>
    <property type="match status" value="1"/>
</dbReference>
<comment type="function">
    <text evidence="2">Required for morphogenesis under gluconeogenic growth conditions.</text>
</comment>
<sequence length="331" mass="34783">MTDGNGRALSEPPFWAGSQPPCGGPAVVALGGGHGLYASLSALRAVTDALTAVVTVADDGGSSGRLRRELGVLPPGDLRMALAALCGDDEWGSTWSEVVQHRFRSEGELHGHAVGNLLIVALWELLGDPVAGLDWVGRLLGAHGRVLPMASVPLDIVAEVELDGVTSTVRGQVACALTPGRVQAISLVPEDPPARPEAVEAVLEADWVVFGPGSWFTSVLPHLKVPALARALHETRARRLVTLNLAPQPGETDDFSPQQHLEVLRQHAPELALDVVLADTGVVDDPDALEKSAAAFGARLVTADVAAGDGSPRHDPRRLASVLDEIFLQKR</sequence>